<evidence type="ECO:0000259" key="1">
    <source>
        <dbReference type="Pfam" id="PF04452"/>
    </source>
</evidence>
<dbReference type="SUPFAM" id="SSF75217">
    <property type="entry name" value="alpha/beta knot"/>
    <property type="match status" value="1"/>
</dbReference>
<keyword evidence="5" id="KW-1185">Reference proteome</keyword>
<dbReference type="Proteomes" id="UP001152797">
    <property type="component" value="Unassembled WGS sequence"/>
</dbReference>
<feature type="domain" description="Ribosomal RNA small subunit methyltransferase E methyltransferase" evidence="1">
    <location>
        <begin position="156"/>
        <end position="278"/>
    </location>
</feature>
<dbReference type="OrthoDB" id="2021042at2759"/>
<dbReference type="InterPro" id="IPR046886">
    <property type="entry name" value="RsmE_MTase_dom"/>
</dbReference>
<name>A0A9P1GFR3_9DINO</name>
<protein>
    <submittedName>
        <fullName evidence="4">16S rRNA (Uracil(1498)-N(3))-methyltransferase</fullName>
    </submittedName>
</protein>
<dbReference type="InterPro" id="IPR029026">
    <property type="entry name" value="tRNA_m1G_MTases_N"/>
</dbReference>
<accession>A0A9P1GFR3</accession>
<dbReference type="EMBL" id="CAMXCT030004357">
    <property type="protein sequence ID" value="CAL4796011.1"/>
    <property type="molecule type" value="Genomic_DNA"/>
</dbReference>
<dbReference type="EMBL" id="CAMXCT010004357">
    <property type="protein sequence ID" value="CAI4008699.1"/>
    <property type="molecule type" value="Genomic_DNA"/>
</dbReference>
<reference evidence="2" key="1">
    <citation type="submission" date="2022-10" db="EMBL/GenBank/DDBJ databases">
        <authorList>
            <person name="Chen Y."/>
            <person name="Dougan E. K."/>
            <person name="Chan C."/>
            <person name="Rhodes N."/>
            <person name="Thang M."/>
        </authorList>
    </citation>
    <scope>NUCLEOTIDE SEQUENCE</scope>
</reference>
<evidence type="ECO:0000313" key="5">
    <source>
        <dbReference type="Proteomes" id="UP001152797"/>
    </source>
</evidence>
<reference evidence="3" key="2">
    <citation type="submission" date="2024-04" db="EMBL/GenBank/DDBJ databases">
        <authorList>
            <person name="Chen Y."/>
            <person name="Shah S."/>
            <person name="Dougan E. K."/>
            <person name="Thang M."/>
            <person name="Chan C."/>
        </authorList>
    </citation>
    <scope>NUCLEOTIDE SEQUENCE [LARGE SCALE GENOMIC DNA]</scope>
</reference>
<dbReference type="InterPro" id="IPR029028">
    <property type="entry name" value="Alpha/beta_knot_MTases"/>
</dbReference>
<proteinExistence type="predicted"/>
<dbReference type="Pfam" id="PF04452">
    <property type="entry name" value="Methyltrans_RNA"/>
    <property type="match status" value="1"/>
</dbReference>
<organism evidence="2">
    <name type="scientific">Cladocopium goreaui</name>
    <dbReference type="NCBI Taxonomy" id="2562237"/>
    <lineage>
        <taxon>Eukaryota</taxon>
        <taxon>Sar</taxon>
        <taxon>Alveolata</taxon>
        <taxon>Dinophyceae</taxon>
        <taxon>Suessiales</taxon>
        <taxon>Symbiodiniaceae</taxon>
        <taxon>Cladocopium</taxon>
    </lineage>
</organism>
<dbReference type="Gene3D" id="3.40.1280.10">
    <property type="match status" value="1"/>
</dbReference>
<comment type="caution">
    <text evidence="2">The sequence shown here is derived from an EMBL/GenBank/DDBJ whole genome shotgun (WGS) entry which is preliminary data.</text>
</comment>
<evidence type="ECO:0000313" key="2">
    <source>
        <dbReference type="EMBL" id="CAI4008699.1"/>
    </source>
</evidence>
<gene>
    <name evidence="2" type="ORF">C1SCF055_LOCUS34114</name>
</gene>
<sequence>MIPHEILSTMCLHAASSQPRRRIRWCPWCLAVAALGISRPGCALNRLLLEAHELRHGRAVLPMSDRRARHVAKVLQLRDGEELKVGVLDGGYDDRCRVLWRWPASGGQWLVETPRQMRPERLPMEEIVNVLEQEVLPDALELQLSAELEALPRFPPAQVDLLLVPPPLERLKRLLPQLVQLGLGTLALCRVPGGDRQVFHCHLLRQPEKLRELLLSGLEQSGFTQVPELQLVELEPFLAKDAWAQKLRARCAGGAMSEADGRVLVAIGPEQGWQPREAPLSGSGRSPQKLWLSGPLSWAAKVECGVAGH</sequence>
<evidence type="ECO:0000313" key="4">
    <source>
        <dbReference type="EMBL" id="CAL4796011.1"/>
    </source>
</evidence>
<dbReference type="EMBL" id="CAMXCT020004357">
    <property type="protein sequence ID" value="CAL1162074.1"/>
    <property type="molecule type" value="Genomic_DNA"/>
</dbReference>
<evidence type="ECO:0000313" key="3">
    <source>
        <dbReference type="EMBL" id="CAL1162074.1"/>
    </source>
</evidence>
<dbReference type="AlphaFoldDB" id="A0A9P1GFR3"/>